<protein>
    <recommendedName>
        <fullName evidence="4">DUF4190 domain-containing protein</fullName>
    </recommendedName>
</protein>
<keyword evidence="3" id="KW-1185">Reference proteome</keyword>
<feature type="transmembrane region" description="Helical" evidence="1">
    <location>
        <begin position="20"/>
        <end position="48"/>
    </location>
</feature>
<evidence type="ECO:0000313" key="2">
    <source>
        <dbReference type="EMBL" id="MDF8263111.1"/>
    </source>
</evidence>
<keyword evidence="1" id="KW-0812">Transmembrane</keyword>
<keyword evidence="1" id="KW-1133">Transmembrane helix</keyword>
<evidence type="ECO:0000256" key="1">
    <source>
        <dbReference type="SAM" id="Phobius"/>
    </source>
</evidence>
<dbReference type="Proteomes" id="UP001528912">
    <property type="component" value="Unassembled WGS sequence"/>
</dbReference>
<evidence type="ECO:0000313" key="3">
    <source>
        <dbReference type="Proteomes" id="UP001528912"/>
    </source>
</evidence>
<dbReference type="RefSeq" id="WP_277190900.1">
    <property type="nucleotide sequence ID" value="NZ_JAROAV010000008.1"/>
</dbReference>
<evidence type="ECO:0008006" key="4">
    <source>
        <dbReference type="Google" id="ProtNLM"/>
    </source>
</evidence>
<reference evidence="2 3" key="1">
    <citation type="submission" date="2023-03" db="EMBL/GenBank/DDBJ databases">
        <title>YIM 133296 draft genome.</title>
        <authorList>
            <person name="Xiong L."/>
        </authorList>
    </citation>
    <scope>NUCLEOTIDE SEQUENCE [LARGE SCALE GENOMIC DNA]</scope>
    <source>
        <strain evidence="2 3">YIM 133296</strain>
    </source>
</reference>
<feature type="transmembrane region" description="Helical" evidence="1">
    <location>
        <begin position="68"/>
        <end position="91"/>
    </location>
</feature>
<gene>
    <name evidence="2" type="ORF">P4R38_02475</name>
</gene>
<sequence>MTEQKRVLPPGAVHSRRAAFYLLLGFLASLMPMPFNLVALVPLAVAVWASVQCLRALGASGASKGMRLWSGIGLALTVVLFVIVAIPYAFYESTFDYQECQAGANTQAAQTACQTRFGESSDLLHRFMREG</sequence>
<organism evidence="2 3">
    <name type="scientific">Luteipulveratus flavus</name>
    <dbReference type="NCBI Taxonomy" id="3031728"/>
    <lineage>
        <taxon>Bacteria</taxon>
        <taxon>Bacillati</taxon>
        <taxon>Actinomycetota</taxon>
        <taxon>Actinomycetes</taxon>
        <taxon>Micrococcales</taxon>
        <taxon>Dermacoccaceae</taxon>
        <taxon>Luteipulveratus</taxon>
    </lineage>
</organism>
<name>A0ABT6C772_9MICO</name>
<comment type="caution">
    <text evidence="2">The sequence shown here is derived from an EMBL/GenBank/DDBJ whole genome shotgun (WGS) entry which is preliminary data.</text>
</comment>
<keyword evidence="1" id="KW-0472">Membrane</keyword>
<accession>A0ABT6C772</accession>
<dbReference type="EMBL" id="JAROAV010000008">
    <property type="protein sequence ID" value="MDF8263111.1"/>
    <property type="molecule type" value="Genomic_DNA"/>
</dbReference>
<proteinExistence type="predicted"/>